<dbReference type="SUPFAM" id="SSF48076">
    <property type="entry name" value="LigA subunit of an aromatic-ring-opening dioxygenase LigAB"/>
    <property type="match status" value="1"/>
</dbReference>
<dbReference type="AlphaFoldDB" id="C1PHW9"/>
<protein>
    <submittedName>
        <fullName evidence="1">Small subunit of meta-cleavage enzyme</fullName>
    </submittedName>
</protein>
<dbReference type="EMBL" id="AB474387">
    <property type="protein sequence ID" value="BAH57736.1"/>
    <property type="molecule type" value="Genomic_DNA"/>
</dbReference>
<reference evidence="1" key="1">
    <citation type="journal article" date="2009" name="Curr. Microbiol.">
        <title>Isolation and Characterization of a car Gene Cluster from the Naphthalene, Phenanthrene, and Carbazole-Degrading Marine Isolate Lysobacter sp. Strain OC7.</title>
        <authorList>
            <person name="Maeda R."/>
            <person name="Nagashima H."/>
            <person name="Zulkharnain A.B."/>
            <person name="Iwata K."/>
            <person name="Omori T."/>
        </authorList>
    </citation>
    <scope>NUCLEOTIDE SEQUENCE</scope>
    <source>
        <strain evidence="1">OC7</strain>
    </source>
</reference>
<dbReference type="Gene3D" id="1.10.700.10">
    <property type="entry name" value="Dioxygenase LigAB, LigA subunit"/>
    <property type="match status" value="1"/>
</dbReference>
<name>C1PHW9_9GAMM</name>
<evidence type="ECO:0000313" key="1">
    <source>
        <dbReference type="EMBL" id="BAH57736.1"/>
    </source>
</evidence>
<proteinExistence type="predicted"/>
<dbReference type="InterPro" id="IPR036622">
    <property type="entry name" value="LigA_sf"/>
</dbReference>
<gene>
    <name evidence="1" type="primary">carBa</name>
</gene>
<sequence>MATPKRQTFHPVQRLIQTLGRDPATQEKFASDPTAVFAEFGLSEAEVQALNEGSFGALDGIDVHPVFRMHWLMMSDPEGAKHMDVTEFLPVLQGGNDNG</sequence>
<dbReference type="CDD" id="cd07922">
    <property type="entry name" value="CarBa"/>
    <property type="match status" value="1"/>
</dbReference>
<organism evidence="1">
    <name type="scientific">Lysobacter sp. OC7</name>
    <dbReference type="NCBI Taxonomy" id="513005"/>
    <lineage>
        <taxon>Bacteria</taxon>
        <taxon>Pseudomonadati</taxon>
        <taxon>Pseudomonadota</taxon>
        <taxon>Gammaproteobacteria</taxon>
        <taxon>Lysobacterales</taxon>
        <taxon>Lysobacteraceae</taxon>
        <taxon>Lysobacter</taxon>
    </lineage>
</organism>
<accession>C1PHW9</accession>
<dbReference type="InterPro" id="IPR034945">
    <property type="entry name" value="CarBa"/>
</dbReference>